<reference evidence="1" key="1">
    <citation type="submission" date="2021-06" db="EMBL/GenBank/DDBJ databases">
        <authorList>
            <person name="Kallberg Y."/>
            <person name="Tangrot J."/>
            <person name="Rosling A."/>
        </authorList>
    </citation>
    <scope>NUCLEOTIDE SEQUENCE</scope>
    <source>
        <strain evidence="1">MT106</strain>
    </source>
</reference>
<evidence type="ECO:0000313" key="2">
    <source>
        <dbReference type="Proteomes" id="UP000789831"/>
    </source>
</evidence>
<evidence type="ECO:0000313" key="1">
    <source>
        <dbReference type="EMBL" id="CAG8508035.1"/>
    </source>
</evidence>
<dbReference type="EMBL" id="CAJVPL010000542">
    <property type="protein sequence ID" value="CAG8508035.1"/>
    <property type="molecule type" value="Genomic_DNA"/>
</dbReference>
<comment type="caution">
    <text evidence="1">The sequence shown here is derived from an EMBL/GenBank/DDBJ whole genome shotgun (WGS) entry which is preliminary data.</text>
</comment>
<proteinExistence type="predicted"/>
<accession>A0A9N8ZVA1</accession>
<gene>
    <name evidence="1" type="ORF">AGERDE_LOCUS4594</name>
</gene>
<protein>
    <submittedName>
        <fullName evidence="1">3411_t:CDS:1</fullName>
    </submittedName>
</protein>
<organism evidence="1 2">
    <name type="scientific">Ambispora gerdemannii</name>
    <dbReference type="NCBI Taxonomy" id="144530"/>
    <lineage>
        <taxon>Eukaryota</taxon>
        <taxon>Fungi</taxon>
        <taxon>Fungi incertae sedis</taxon>
        <taxon>Mucoromycota</taxon>
        <taxon>Glomeromycotina</taxon>
        <taxon>Glomeromycetes</taxon>
        <taxon>Archaeosporales</taxon>
        <taxon>Ambisporaceae</taxon>
        <taxon>Ambispora</taxon>
    </lineage>
</organism>
<dbReference type="Proteomes" id="UP000789831">
    <property type="component" value="Unassembled WGS sequence"/>
</dbReference>
<dbReference type="AlphaFoldDB" id="A0A9N8ZVA1"/>
<name>A0A9N8ZVA1_9GLOM</name>
<sequence length="305" mass="35724">MTTSTASTSLPSIDVYEEINRLSSVEMKRNSLTRNGGTPGIGKTRLGKEVFNNIQISDRLPFQPHFEYLYVDFWNGIQLDQYDENLDDSVIIGLRIAYKFFILGKYNLGFQAFRQLAEPYVKFLTIEAVFTSIRNRLSLQNTKQTLFTFLHIDEFQLIFKWDEEVKKTTNRELFKNMSRKLTTYMFGPPKDIFVQLFLSGTAPQAILKEKEPTNISFEFIRGIWWKKINGEYEWKLCYPFLQIIRDTGGLSRALQHLLEICFEDVNEHGSDFFGDINSQYYQTIFSKIIAQLDGLYNIKKTIRDH</sequence>
<keyword evidence="2" id="KW-1185">Reference proteome</keyword>
<dbReference type="OrthoDB" id="2315391at2759"/>